<evidence type="ECO:0000259" key="5">
    <source>
        <dbReference type="PROSITE" id="PS50902"/>
    </source>
</evidence>
<dbReference type="EMBL" id="QKRX01000003">
    <property type="protein sequence ID" value="RAU18875.1"/>
    <property type="molecule type" value="Genomic_DNA"/>
</dbReference>
<accession>A0A364NPR3</accession>
<dbReference type="Gene3D" id="2.40.30.10">
    <property type="entry name" value="Translation factors"/>
    <property type="match status" value="1"/>
</dbReference>
<proteinExistence type="predicted"/>
<dbReference type="InterPro" id="IPR017938">
    <property type="entry name" value="Riboflavin_synthase-like_b-brl"/>
</dbReference>
<dbReference type="Gene3D" id="3.40.50.360">
    <property type="match status" value="1"/>
</dbReference>
<evidence type="ECO:0000256" key="4">
    <source>
        <dbReference type="SAM" id="Phobius"/>
    </source>
</evidence>
<protein>
    <recommendedName>
        <fullName evidence="3">NADPH--hemoprotein reductase</fullName>
        <ecNumber evidence="3">1.6.2.4</ecNumber>
    </recommendedName>
</protein>
<dbReference type="OrthoDB" id="9816402at2"/>
<dbReference type="SUPFAM" id="SSF52218">
    <property type="entry name" value="Flavoproteins"/>
    <property type="match status" value="1"/>
</dbReference>
<evidence type="ECO:0000313" key="8">
    <source>
        <dbReference type="Proteomes" id="UP000250744"/>
    </source>
</evidence>
<dbReference type="PROSITE" id="PS50902">
    <property type="entry name" value="FLAVODOXIN_LIKE"/>
    <property type="match status" value="1"/>
</dbReference>
<dbReference type="Pfam" id="PF00258">
    <property type="entry name" value="Flavodoxin_1"/>
    <property type="match status" value="1"/>
</dbReference>
<dbReference type="InterPro" id="IPR029039">
    <property type="entry name" value="Flavoprotein-like_sf"/>
</dbReference>
<evidence type="ECO:0000256" key="1">
    <source>
        <dbReference type="ARBA" id="ARBA00022630"/>
    </source>
</evidence>
<dbReference type="InterPro" id="IPR017927">
    <property type="entry name" value="FAD-bd_FR_type"/>
</dbReference>
<dbReference type="SUPFAM" id="SSF52343">
    <property type="entry name" value="Ferredoxin reductase-like, C-terminal NADP-linked domain"/>
    <property type="match status" value="1"/>
</dbReference>
<comment type="caution">
    <text evidence="7">The sequence shown here is derived from an EMBL/GenBank/DDBJ whole genome shotgun (WGS) entry which is preliminary data.</text>
</comment>
<keyword evidence="4" id="KW-1133">Transmembrane helix</keyword>
<evidence type="ECO:0000313" key="7">
    <source>
        <dbReference type="EMBL" id="RAU18875.1"/>
    </source>
</evidence>
<dbReference type="PANTHER" id="PTHR19384:SF17">
    <property type="entry name" value="NADPH--CYTOCHROME P450 REDUCTASE"/>
    <property type="match status" value="1"/>
</dbReference>
<sequence>MEKFATLLANRVAILVAALSGVCLFLHLFVGVLFHEERIHLALSNTHSFATASPFGQYAFHLDDPLATVWQGQQITHLFSQPEVLTLHTLITSVWLGIGLLLLSAGVLLLNQPQRFKKHLAFIAASVTLLLCCDLPFFLSNGMENPVLDMLLMLGLLAAALALKGQLKVSLHTKGLGLLAYASQTGSALQLAKKLQASTPSGWDLRCLSQLTPQCLNQYQQVHFIVSTQGDGQAPDTAIPFIKALEKTPEVSGSPFSLLALGDRHYPKFCAFGHHLAERLQVKGLKKLMPITEVDKMDMNAINTWWTAISNSNELASEAISIDYDHLTLTDNRCLNPTQPHRPVHWLSLSKPGLRYQAGDLLAVKPNIVPMHLAQRIATLGWSADHAVSYQGQPYALFDLLLTLDWTDESAPSPQQLVDQLKPLTERLYSIASYEADTLRLLVRQHQRQDGSIGNASGYLTEASIGTRIEASIRPHPSFHLAHEAPLIMIGAGTGLAPFIGFLQQRQANGCMAPNWLFFGEQYQATDAYLSDELSRFEQEGILTHLTCAWSRDDGVYIQERLTQYQGEIQSWVSEQQAQIYVCGSQKGFGEGVLALLHDWFDESVFDAQIHLDLY</sequence>
<evidence type="ECO:0000259" key="6">
    <source>
        <dbReference type="PROSITE" id="PS51384"/>
    </source>
</evidence>
<dbReference type="RefSeq" id="WP_112158212.1">
    <property type="nucleotide sequence ID" value="NZ_QKRX01000003.1"/>
</dbReference>
<dbReference type="GO" id="GO:0003958">
    <property type="term" value="F:NADPH-hemoprotein reductase activity"/>
    <property type="evidence" value="ECO:0007669"/>
    <property type="project" value="UniProtKB-EC"/>
</dbReference>
<keyword evidence="2" id="KW-0288">FMN</keyword>
<gene>
    <name evidence="7" type="ORF">DN062_05170</name>
</gene>
<dbReference type="PROSITE" id="PS51384">
    <property type="entry name" value="FAD_FR"/>
    <property type="match status" value="1"/>
</dbReference>
<evidence type="ECO:0000256" key="3">
    <source>
        <dbReference type="ARBA" id="ARBA00023797"/>
    </source>
</evidence>
<dbReference type="GO" id="GO:0010181">
    <property type="term" value="F:FMN binding"/>
    <property type="evidence" value="ECO:0007669"/>
    <property type="project" value="InterPro"/>
</dbReference>
<feature type="domain" description="FAD-binding FR-type" evidence="6">
    <location>
        <begin position="322"/>
        <end position="482"/>
    </location>
</feature>
<dbReference type="Gene3D" id="3.40.50.80">
    <property type="entry name" value="Nucleotide-binding domain of ferredoxin-NADP reductase (FNR) module"/>
    <property type="match status" value="1"/>
</dbReference>
<name>A0A364NPR3_9GAMM</name>
<dbReference type="AlphaFoldDB" id="A0A364NPR3"/>
<dbReference type="SUPFAM" id="SSF63380">
    <property type="entry name" value="Riboflavin synthase domain-like"/>
    <property type="match status" value="1"/>
</dbReference>
<dbReference type="Pfam" id="PF00175">
    <property type="entry name" value="NAD_binding_1"/>
    <property type="match status" value="1"/>
</dbReference>
<dbReference type="GO" id="GO:0050660">
    <property type="term" value="F:flavin adenine dinucleotide binding"/>
    <property type="evidence" value="ECO:0007669"/>
    <property type="project" value="TreeGrafter"/>
</dbReference>
<evidence type="ECO:0000256" key="2">
    <source>
        <dbReference type="ARBA" id="ARBA00022643"/>
    </source>
</evidence>
<dbReference type="InterPro" id="IPR001709">
    <property type="entry name" value="Flavoprot_Pyr_Nucl_cyt_Rdtase"/>
</dbReference>
<feature type="transmembrane region" description="Helical" evidence="4">
    <location>
        <begin position="87"/>
        <end position="108"/>
    </location>
</feature>
<dbReference type="InterPro" id="IPR001433">
    <property type="entry name" value="OxRdtase_FAD/NAD-bd"/>
</dbReference>
<dbReference type="InterPro" id="IPR008254">
    <property type="entry name" value="Flavodoxin/NO_synth"/>
</dbReference>
<organism evidence="7 8">
    <name type="scientific">Nitrincola tibetensis</name>
    <dbReference type="NCBI Taxonomy" id="2219697"/>
    <lineage>
        <taxon>Bacteria</taxon>
        <taxon>Pseudomonadati</taxon>
        <taxon>Pseudomonadota</taxon>
        <taxon>Gammaproteobacteria</taxon>
        <taxon>Oceanospirillales</taxon>
        <taxon>Oceanospirillaceae</taxon>
        <taxon>Nitrincola</taxon>
    </lineage>
</organism>
<keyword evidence="4" id="KW-0812">Transmembrane</keyword>
<keyword evidence="1" id="KW-0285">Flavoprotein</keyword>
<feature type="transmembrane region" description="Helical" evidence="4">
    <location>
        <begin position="120"/>
        <end position="139"/>
    </location>
</feature>
<feature type="transmembrane region" description="Helical" evidence="4">
    <location>
        <begin position="12"/>
        <end position="34"/>
    </location>
</feature>
<keyword evidence="8" id="KW-1185">Reference proteome</keyword>
<dbReference type="EC" id="1.6.2.4" evidence="3"/>
<dbReference type="InterPro" id="IPR039261">
    <property type="entry name" value="FNR_nucleotide-bd"/>
</dbReference>
<reference evidence="7 8" key="1">
    <citation type="submission" date="2018-06" db="EMBL/GenBank/DDBJ databases">
        <title>Nitrincola tibetense sp. nov., isolated from Lake XuguoCo on Tibetan Plateau.</title>
        <authorList>
            <person name="Xing P."/>
        </authorList>
    </citation>
    <scope>NUCLEOTIDE SEQUENCE [LARGE SCALE GENOMIC DNA]</scope>
    <source>
        <strain evidence="8">xg18</strain>
    </source>
</reference>
<keyword evidence="4" id="KW-0472">Membrane</keyword>
<dbReference type="GO" id="GO:0005829">
    <property type="term" value="C:cytosol"/>
    <property type="evidence" value="ECO:0007669"/>
    <property type="project" value="TreeGrafter"/>
</dbReference>
<dbReference type="Proteomes" id="UP000250744">
    <property type="component" value="Unassembled WGS sequence"/>
</dbReference>
<dbReference type="PRINTS" id="PR00371">
    <property type="entry name" value="FPNCR"/>
</dbReference>
<dbReference type="PANTHER" id="PTHR19384">
    <property type="entry name" value="NITRIC OXIDE SYNTHASE-RELATED"/>
    <property type="match status" value="1"/>
</dbReference>
<feature type="domain" description="Flavodoxin-like" evidence="5">
    <location>
        <begin position="177"/>
        <end position="310"/>
    </location>
</feature>